<dbReference type="InterPro" id="IPR001789">
    <property type="entry name" value="Sig_transdc_resp-reg_receiver"/>
</dbReference>
<dbReference type="AlphaFoldDB" id="A0A917HID8"/>
<keyword evidence="9" id="KW-1185">Reference proteome</keyword>
<evidence type="ECO:0000259" key="7">
    <source>
        <dbReference type="PROSITE" id="PS50110"/>
    </source>
</evidence>
<dbReference type="PROSITE" id="PS50043">
    <property type="entry name" value="HTH_LUXR_2"/>
    <property type="match status" value="1"/>
</dbReference>
<dbReference type="Gene3D" id="3.40.50.2300">
    <property type="match status" value="1"/>
</dbReference>
<keyword evidence="2" id="KW-0805">Transcription regulation</keyword>
<keyword evidence="4" id="KW-0804">Transcription</keyword>
<keyword evidence="3 8" id="KW-0238">DNA-binding</keyword>
<comment type="caution">
    <text evidence="8">The sequence shown here is derived from an EMBL/GenBank/DDBJ whole genome shotgun (WGS) entry which is preliminary data.</text>
</comment>
<dbReference type="InterPro" id="IPR058245">
    <property type="entry name" value="NreC/VraR/RcsB-like_REC"/>
</dbReference>
<dbReference type="CDD" id="cd17535">
    <property type="entry name" value="REC_NarL-like"/>
    <property type="match status" value="1"/>
</dbReference>
<dbReference type="PANTHER" id="PTHR43214">
    <property type="entry name" value="TWO-COMPONENT RESPONSE REGULATOR"/>
    <property type="match status" value="1"/>
</dbReference>
<evidence type="ECO:0000313" key="9">
    <source>
        <dbReference type="Proteomes" id="UP000600247"/>
    </source>
</evidence>
<dbReference type="PROSITE" id="PS50110">
    <property type="entry name" value="RESPONSE_REGULATORY"/>
    <property type="match status" value="1"/>
</dbReference>
<dbReference type="InterPro" id="IPR016032">
    <property type="entry name" value="Sig_transdc_resp-reg_C-effctor"/>
</dbReference>
<comment type="caution">
    <text evidence="5">Lacks conserved residue(s) required for the propagation of feature annotation.</text>
</comment>
<dbReference type="GO" id="GO:0003677">
    <property type="term" value="F:DNA binding"/>
    <property type="evidence" value="ECO:0007669"/>
    <property type="project" value="UniProtKB-KW"/>
</dbReference>
<dbReference type="PROSITE" id="PS00622">
    <property type="entry name" value="HTH_LUXR_1"/>
    <property type="match status" value="1"/>
</dbReference>
<accession>A0A917HID8</accession>
<dbReference type="SMART" id="SM00448">
    <property type="entry name" value="REC"/>
    <property type="match status" value="1"/>
</dbReference>
<dbReference type="Proteomes" id="UP000600247">
    <property type="component" value="Unassembled WGS sequence"/>
</dbReference>
<feature type="domain" description="Response regulatory" evidence="7">
    <location>
        <begin position="5"/>
        <end position="121"/>
    </location>
</feature>
<dbReference type="GO" id="GO:0006355">
    <property type="term" value="P:regulation of DNA-templated transcription"/>
    <property type="evidence" value="ECO:0007669"/>
    <property type="project" value="InterPro"/>
</dbReference>
<organism evidence="8 9">
    <name type="scientific">Paenibacillus radicis</name>
    <name type="common">ex Gao et al. 2016</name>
    <dbReference type="NCBI Taxonomy" id="1737354"/>
    <lineage>
        <taxon>Bacteria</taxon>
        <taxon>Bacillati</taxon>
        <taxon>Bacillota</taxon>
        <taxon>Bacilli</taxon>
        <taxon>Bacillales</taxon>
        <taxon>Paenibacillaceae</taxon>
        <taxon>Paenibacillus</taxon>
    </lineage>
</organism>
<dbReference type="SMART" id="SM00421">
    <property type="entry name" value="HTH_LUXR"/>
    <property type="match status" value="1"/>
</dbReference>
<dbReference type="InterPro" id="IPR011006">
    <property type="entry name" value="CheY-like_superfamily"/>
</dbReference>
<evidence type="ECO:0000256" key="5">
    <source>
        <dbReference type="PROSITE-ProRule" id="PRU00169"/>
    </source>
</evidence>
<proteinExistence type="predicted"/>
<keyword evidence="1" id="KW-0597">Phosphoprotein</keyword>
<evidence type="ECO:0000259" key="6">
    <source>
        <dbReference type="PROSITE" id="PS50043"/>
    </source>
</evidence>
<dbReference type="PANTHER" id="PTHR43214:SF43">
    <property type="entry name" value="TWO-COMPONENT RESPONSE REGULATOR"/>
    <property type="match status" value="1"/>
</dbReference>
<evidence type="ECO:0000256" key="4">
    <source>
        <dbReference type="ARBA" id="ARBA00023163"/>
    </source>
</evidence>
<name>A0A917HID8_9BACL</name>
<dbReference type="SUPFAM" id="SSF52172">
    <property type="entry name" value="CheY-like"/>
    <property type="match status" value="1"/>
</dbReference>
<dbReference type="Pfam" id="PF00196">
    <property type="entry name" value="GerE"/>
    <property type="match status" value="1"/>
</dbReference>
<dbReference type="InterPro" id="IPR000792">
    <property type="entry name" value="Tscrpt_reg_LuxR_C"/>
</dbReference>
<dbReference type="InterPro" id="IPR039420">
    <property type="entry name" value="WalR-like"/>
</dbReference>
<sequence>MQKVRVLIVDDHHHAREEMRNVLEKDSLFEIVAEAQNGQNAIQSAERMLPDLILMTVDRSRTDDLDATKKIKLEYPFVKIVWVTATDDITHFFEALKNGAQGYLVKHFSAGTWLEYLRAIVLDDEPMPREFAVRIMNSFSPAYEPRDEDTPLTPREKELLCLVADGLANRDIAKKLVISEHTVKNHLKNILQKLHLDNRVQLARYAYERGYCFV</sequence>
<evidence type="ECO:0000256" key="2">
    <source>
        <dbReference type="ARBA" id="ARBA00023015"/>
    </source>
</evidence>
<gene>
    <name evidence="8" type="ORF">GCM10010918_40850</name>
</gene>
<dbReference type="GO" id="GO:0000160">
    <property type="term" value="P:phosphorelay signal transduction system"/>
    <property type="evidence" value="ECO:0007669"/>
    <property type="project" value="InterPro"/>
</dbReference>
<dbReference type="Pfam" id="PF00072">
    <property type="entry name" value="Response_reg"/>
    <property type="match status" value="1"/>
</dbReference>
<dbReference type="SUPFAM" id="SSF46894">
    <property type="entry name" value="C-terminal effector domain of the bipartite response regulators"/>
    <property type="match status" value="1"/>
</dbReference>
<evidence type="ECO:0000256" key="3">
    <source>
        <dbReference type="ARBA" id="ARBA00023125"/>
    </source>
</evidence>
<evidence type="ECO:0000313" key="8">
    <source>
        <dbReference type="EMBL" id="GGG79610.1"/>
    </source>
</evidence>
<dbReference type="RefSeq" id="WP_188891055.1">
    <property type="nucleotide sequence ID" value="NZ_BMHY01000009.1"/>
</dbReference>
<dbReference type="CDD" id="cd06170">
    <property type="entry name" value="LuxR_C_like"/>
    <property type="match status" value="1"/>
</dbReference>
<feature type="domain" description="HTH luxR-type" evidence="6">
    <location>
        <begin position="145"/>
        <end position="210"/>
    </location>
</feature>
<dbReference type="PRINTS" id="PR00038">
    <property type="entry name" value="HTHLUXR"/>
</dbReference>
<evidence type="ECO:0000256" key="1">
    <source>
        <dbReference type="ARBA" id="ARBA00022553"/>
    </source>
</evidence>
<dbReference type="EMBL" id="BMHY01000009">
    <property type="protein sequence ID" value="GGG79610.1"/>
    <property type="molecule type" value="Genomic_DNA"/>
</dbReference>
<reference evidence="8 9" key="1">
    <citation type="journal article" date="2014" name="Int. J. Syst. Evol. Microbiol.">
        <title>Complete genome sequence of Corynebacterium casei LMG S-19264T (=DSM 44701T), isolated from a smear-ripened cheese.</title>
        <authorList>
            <consortium name="US DOE Joint Genome Institute (JGI-PGF)"/>
            <person name="Walter F."/>
            <person name="Albersmeier A."/>
            <person name="Kalinowski J."/>
            <person name="Ruckert C."/>
        </authorList>
    </citation>
    <scope>NUCLEOTIDE SEQUENCE [LARGE SCALE GENOMIC DNA]</scope>
    <source>
        <strain evidence="8 9">CGMCC 1.15286</strain>
    </source>
</reference>
<protein>
    <submittedName>
        <fullName evidence="8">DNA-binding response regulator</fullName>
    </submittedName>
</protein>